<organism evidence="3 4">
    <name type="scientific">Blastopirellula marina</name>
    <dbReference type="NCBI Taxonomy" id="124"/>
    <lineage>
        <taxon>Bacteria</taxon>
        <taxon>Pseudomonadati</taxon>
        <taxon>Planctomycetota</taxon>
        <taxon>Planctomycetia</taxon>
        <taxon>Pirellulales</taxon>
        <taxon>Pirellulaceae</taxon>
        <taxon>Blastopirellula</taxon>
    </lineage>
</organism>
<keyword evidence="3" id="KW-0413">Isomerase</keyword>
<proteinExistence type="inferred from homology"/>
<dbReference type="CDD" id="cd06558">
    <property type="entry name" value="crotonase-like"/>
    <property type="match status" value="1"/>
</dbReference>
<accession>A0A2S8GS87</accession>
<dbReference type="AlphaFoldDB" id="A0A2S8GS87"/>
<dbReference type="InterPro" id="IPR051683">
    <property type="entry name" value="Enoyl-CoA_Hydratase/Isomerase"/>
</dbReference>
<evidence type="ECO:0000313" key="4">
    <source>
        <dbReference type="Proteomes" id="UP000237819"/>
    </source>
</evidence>
<evidence type="ECO:0000256" key="1">
    <source>
        <dbReference type="ARBA" id="ARBA00005254"/>
    </source>
</evidence>
<sequence>MIKMSEPIVLVKKHAPLGTIILNRPEKRNALSKVMIEELEQALRDLHGEKSVRAIVITGAGSAFCSGLDLAEMHAAVGEDDAFERWREDVVRLRDLFEQILRFPKPIIAAVNGPAVAGGAGLVLAADFAIASPEATFGFPEPKRGVISGICAPLLTFRVGGAHAARMLMMAETISAERAAAIGIFQEIQPHEKLWARGMEIAKEIALSADEAIQLTKRMLNETIGETLETFLSAGAAASATSRTTEAAAEGMKAFLEKRDPKWPGS</sequence>
<comment type="similarity">
    <text evidence="1 2">Belongs to the enoyl-CoA hydratase/isomerase family.</text>
</comment>
<dbReference type="Proteomes" id="UP000237819">
    <property type="component" value="Unassembled WGS sequence"/>
</dbReference>
<dbReference type="OrthoDB" id="370015at2"/>
<dbReference type="PROSITE" id="PS00166">
    <property type="entry name" value="ENOYL_COA_HYDRATASE"/>
    <property type="match status" value="1"/>
</dbReference>
<evidence type="ECO:0000256" key="2">
    <source>
        <dbReference type="RuleBase" id="RU003707"/>
    </source>
</evidence>
<dbReference type="InterPro" id="IPR014748">
    <property type="entry name" value="Enoyl-CoA_hydra_C"/>
</dbReference>
<evidence type="ECO:0000313" key="3">
    <source>
        <dbReference type="EMBL" id="PQO47295.1"/>
    </source>
</evidence>
<dbReference type="InterPro" id="IPR018376">
    <property type="entry name" value="Enoyl-CoA_hyd/isom_CS"/>
</dbReference>
<dbReference type="GO" id="GO:0016853">
    <property type="term" value="F:isomerase activity"/>
    <property type="evidence" value="ECO:0007669"/>
    <property type="project" value="UniProtKB-KW"/>
</dbReference>
<gene>
    <name evidence="3" type="ORF">C5Y93_04435</name>
</gene>
<dbReference type="InterPro" id="IPR001753">
    <property type="entry name" value="Enoyl-CoA_hydra/iso"/>
</dbReference>
<dbReference type="EMBL" id="PUHZ01000005">
    <property type="protein sequence ID" value="PQO47295.1"/>
    <property type="molecule type" value="Genomic_DNA"/>
</dbReference>
<reference evidence="3 4" key="1">
    <citation type="submission" date="2018-02" db="EMBL/GenBank/DDBJ databases">
        <title>Comparative genomes isolates from brazilian mangrove.</title>
        <authorList>
            <person name="Araujo J.E."/>
            <person name="Taketani R.G."/>
            <person name="Silva M.C.P."/>
            <person name="Loureco M.V."/>
            <person name="Andreote F.D."/>
        </authorList>
    </citation>
    <scope>NUCLEOTIDE SEQUENCE [LARGE SCALE GENOMIC DNA]</scope>
    <source>
        <strain evidence="3 4">Nap-Phe MGV</strain>
    </source>
</reference>
<dbReference type="SUPFAM" id="SSF52096">
    <property type="entry name" value="ClpP/crotonase"/>
    <property type="match status" value="1"/>
</dbReference>
<name>A0A2S8GS87_9BACT</name>
<comment type="caution">
    <text evidence="3">The sequence shown here is derived from an EMBL/GenBank/DDBJ whole genome shotgun (WGS) entry which is preliminary data.</text>
</comment>
<dbReference type="Gene3D" id="3.90.226.10">
    <property type="entry name" value="2-enoyl-CoA Hydratase, Chain A, domain 1"/>
    <property type="match status" value="1"/>
</dbReference>
<dbReference type="Pfam" id="PF00378">
    <property type="entry name" value="ECH_1"/>
    <property type="match status" value="1"/>
</dbReference>
<dbReference type="PANTHER" id="PTHR42964">
    <property type="entry name" value="ENOYL-COA HYDRATASE"/>
    <property type="match status" value="1"/>
</dbReference>
<dbReference type="Gene3D" id="1.10.12.10">
    <property type="entry name" value="Lyase 2-enoyl-coa Hydratase, Chain A, domain 2"/>
    <property type="match status" value="1"/>
</dbReference>
<protein>
    <submittedName>
        <fullName evidence="3">Enoyl-CoA hydratase/isomerase family protein</fullName>
    </submittedName>
</protein>
<dbReference type="InterPro" id="IPR029045">
    <property type="entry name" value="ClpP/crotonase-like_dom_sf"/>
</dbReference>
<dbReference type="PANTHER" id="PTHR42964:SF1">
    <property type="entry name" value="POLYKETIDE BIOSYNTHESIS ENOYL-COA HYDRATASE PKSH-RELATED"/>
    <property type="match status" value="1"/>
</dbReference>